<evidence type="ECO:0000256" key="5">
    <source>
        <dbReference type="ARBA" id="ARBA00023125"/>
    </source>
</evidence>
<dbReference type="SMART" id="SM00486">
    <property type="entry name" value="POLBc"/>
    <property type="match status" value="1"/>
</dbReference>
<evidence type="ECO:0000256" key="4">
    <source>
        <dbReference type="ARBA" id="ARBA00022932"/>
    </source>
</evidence>
<evidence type="ECO:0000256" key="8">
    <source>
        <dbReference type="SAM" id="MobiDB-lite"/>
    </source>
</evidence>
<evidence type="ECO:0000256" key="7">
    <source>
        <dbReference type="RuleBase" id="RU000442"/>
    </source>
</evidence>
<protein>
    <recommendedName>
        <fullName evidence="7">DNA polymerase</fullName>
        <ecNumber evidence="7">2.7.7.7</ecNumber>
    </recommendedName>
</protein>
<evidence type="ECO:0000256" key="6">
    <source>
        <dbReference type="ARBA" id="ARBA00049244"/>
    </source>
</evidence>
<comment type="catalytic activity">
    <reaction evidence="6 7">
        <text>DNA(n) + a 2'-deoxyribonucleoside 5'-triphosphate = DNA(n+1) + diphosphate</text>
        <dbReference type="Rhea" id="RHEA:22508"/>
        <dbReference type="Rhea" id="RHEA-COMP:17339"/>
        <dbReference type="Rhea" id="RHEA-COMP:17340"/>
        <dbReference type="ChEBI" id="CHEBI:33019"/>
        <dbReference type="ChEBI" id="CHEBI:61560"/>
        <dbReference type="ChEBI" id="CHEBI:173112"/>
        <dbReference type="EC" id="2.7.7.7"/>
    </reaction>
</comment>
<dbReference type="InterPro" id="IPR042087">
    <property type="entry name" value="DNA_pol_B_thumb"/>
</dbReference>
<dbReference type="GO" id="GO:0003887">
    <property type="term" value="F:DNA-directed DNA polymerase activity"/>
    <property type="evidence" value="ECO:0007669"/>
    <property type="project" value="UniProtKB-KW"/>
</dbReference>
<dbReference type="PANTHER" id="PTHR10322:SF23">
    <property type="entry name" value="DNA POLYMERASE DELTA CATALYTIC SUBUNIT"/>
    <property type="match status" value="1"/>
</dbReference>
<name>F2K444_MARM1</name>
<keyword evidence="4 7" id="KW-0239">DNA-directed DNA polymerase</keyword>
<dbReference type="GO" id="GO:0000166">
    <property type="term" value="F:nucleotide binding"/>
    <property type="evidence" value="ECO:0007669"/>
    <property type="project" value="InterPro"/>
</dbReference>
<dbReference type="PANTHER" id="PTHR10322">
    <property type="entry name" value="DNA POLYMERASE CATALYTIC SUBUNIT"/>
    <property type="match status" value="1"/>
</dbReference>
<dbReference type="Gene3D" id="3.30.420.10">
    <property type="entry name" value="Ribonuclease H-like superfamily/Ribonuclease H"/>
    <property type="match status" value="1"/>
</dbReference>
<sequence length="801" mass="91105">MKDMFEEHNGYIMSRHSKDVNGALEITYYVKIESETVRVIPERQFSTFFTNAPLDYFPTEIQNVDVKESGLRDFNNDPTLMVRCGSVVLQQQMIAFIQKGEYLVYEEDVKPQDRYLMERNIRGAVRFIGKRDGNTFTDAKIIPGDFTPDWKVWSLDIETSVSRNELLSVGIVSQTNQIAFVVSDKPQDVPNTYFFPDEQHLLLALIKFFKRHNPDIIIGWNVIGFDLLFLDKRCKFLGIKPAFGALGEAWSIRTVEGKGKYFATIPGRVVLDGITLLKVGGYQFDSYSLNSVSKSLLDDGKLIHGGDRWQEIERLHAEEMEQFVAYNLQDCELVKRIFDKLNLIELQKTRIDLTGIPLEQTGGSVASFENLYLPRLHKAGWVAPAWRDEPFVPSPGGFVMSSVPGLYKNVLVFDFKSLYPSIIRTFYVDPLARAVASHLASVTTPNDTPTDISTKLNLDNGQHDQDDEQPVPGYLGANFDRSVAILPALVSELAQAREEAKRNGNEILSYAIKIIMNSFYGVLGSNVCRFYHAELASSITMRGHELLDRSKKWMEEQGAKVIYGDTDSLFVTLSCPDEEVKDRGSELCALINEGLKKWCKEFAGLDSYLELEFETLYTRFYMPTIRGQEEGSKKRYAGITDGKMIFKGLEAVRSDWTPLAKRFQKELFDLVFKDEDPKAYIQSFVNDLKAGKLDEEIVYTKQLSRPISHYSKTIPPHVRAAIIIDSKRAELNQPLEYSHGRKRVSFYYQHSGVTPFENGDLITNADYDHYIEKQITPIADGILPFFGLSLAKILTKQIELL</sequence>
<dbReference type="InterPro" id="IPR012337">
    <property type="entry name" value="RNaseH-like_sf"/>
</dbReference>
<keyword evidence="7" id="KW-0235">DNA replication</keyword>
<dbReference type="PATRIC" id="fig|717774.3.peg.2207"/>
<dbReference type="InterPro" id="IPR050240">
    <property type="entry name" value="DNA_pol_type-B"/>
</dbReference>
<feature type="compositionally biased region" description="Polar residues" evidence="8">
    <location>
        <begin position="443"/>
        <end position="460"/>
    </location>
</feature>
<comment type="similarity">
    <text evidence="1 7">Belongs to the DNA polymerase type-B family.</text>
</comment>
<evidence type="ECO:0000259" key="10">
    <source>
        <dbReference type="Pfam" id="PF03104"/>
    </source>
</evidence>
<dbReference type="InterPro" id="IPR043502">
    <property type="entry name" value="DNA/RNA_pol_sf"/>
</dbReference>
<dbReference type="EC" id="2.7.7.7" evidence="7"/>
<dbReference type="CDD" id="cd05784">
    <property type="entry name" value="DNA_polB_II_exo"/>
    <property type="match status" value="1"/>
</dbReference>
<dbReference type="Gene3D" id="3.90.1600.10">
    <property type="entry name" value="Palm domain of DNA polymerase"/>
    <property type="match status" value="2"/>
</dbReference>
<dbReference type="GO" id="GO:0003677">
    <property type="term" value="F:DNA binding"/>
    <property type="evidence" value="ECO:0007669"/>
    <property type="project" value="UniProtKB-KW"/>
</dbReference>
<dbReference type="Proteomes" id="UP000001062">
    <property type="component" value="Chromosome"/>
</dbReference>
<dbReference type="GO" id="GO:0009432">
    <property type="term" value="P:SOS response"/>
    <property type="evidence" value="ECO:0007669"/>
    <property type="project" value="TreeGrafter"/>
</dbReference>
<dbReference type="InterPro" id="IPR006134">
    <property type="entry name" value="DNA-dir_DNA_pol_B_multi_dom"/>
</dbReference>
<dbReference type="PROSITE" id="PS00116">
    <property type="entry name" value="DNA_POLYMERASE_B"/>
    <property type="match status" value="1"/>
</dbReference>
<dbReference type="NCBIfam" id="NF004421">
    <property type="entry name" value="PRK05762.1-2"/>
    <property type="match status" value="1"/>
</dbReference>
<dbReference type="SUPFAM" id="SSF53098">
    <property type="entry name" value="Ribonuclease H-like"/>
    <property type="match status" value="1"/>
</dbReference>
<keyword evidence="2 7" id="KW-0808">Transferase</keyword>
<reference evidence="11 12" key="1">
    <citation type="journal article" date="2012" name="Stand. Genomic Sci.">
        <title>Complete genome sequence of the melanogenic marine bacterium Marinomonas mediterranea type strain (MMB-1(T)).</title>
        <authorList>
            <person name="Lucas-Elio P."/>
            <person name="Goodwin L."/>
            <person name="Woyke T."/>
            <person name="Pitluck S."/>
            <person name="Nolan M."/>
            <person name="Kyrpides N.C."/>
            <person name="Detter J.C."/>
            <person name="Copeland A."/>
            <person name="Teshima H."/>
            <person name="Bruce D."/>
            <person name="Detter C."/>
            <person name="Tapia R."/>
            <person name="Han S."/>
            <person name="Land M.L."/>
            <person name="Ivanova N."/>
            <person name="Mikhailova N."/>
            <person name="Johnston A.W."/>
            <person name="Sanchez-Amat A."/>
        </authorList>
    </citation>
    <scope>NUCLEOTIDE SEQUENCE [LARGE SCALE GENOMIC DNA]</scope>
    <source>
        <strain evidence="12">ATCC 700492 / JCM 21426 / NBRC 103028 / MMB-1</strain>
    </source>
</reference>
<feature type="region of interest" description="Disordered" evidence="8">
    <location>
        <begin position="443"/>
        <end position="469"/>
    </location>
</feature>
<dbReference type="FunFam" id="3.90.1600.10:FF:000030">
    <property type="entry name" value="DNA polymerase II"/>
    <property type="match status" value="1"/>
</dbReference>
<dbReference type="KEGG" id="mme:Marme_2143"/>
<dbReference type="InterPro" id="IPR006133">
    <property type="entry name" value="DNA-dir_DNA_pol_B_exonuc"/>
</dbReference>
<feature type="domain" description="DNA-directed DNA polymerase family B exonuclease" evidence="10">
    <location>
        <begin position="161"/>
        <end position="292"/>
    </location>
</feature>
<evidence type="ECO:0000256" key="3">
    <source>
        <dbReference type="ARBA" id="ARBA00022695"/>
    </source>
</evidence>
<feature type="domain" description="DNA-directed DNA polymerase family B multifunctional" evidence="9">
    <location>
        <begin position="394"/>
        <end position="725"/>
    </location>
</feature>
<dbReference type="Gene3D" id="2.40.50.590">
    <property type="match status" value="1"/>
</dbReference>
<dbReference type="HOGENOM" id="CLU_018487_0_0_6"/>
<keyword evidence="12" id="KW-1185">Reference proteome</keyword>
<dbReference type="EMBL" id="CP002583">
    <property type="protein sequence ID" value="ADZ91386.1"/>
    <property type="molecule type" value="Genomic_DNA"/>
</dbReference>
<evidence type="ECO:0000256" key="1">
    <source>
        <dbReference type="ARBA" id="ARBA00005755"/>
    </source>
</evidence>
<dbReference type="InterPro" id="IPR017964">
    <property type="entry name" value="DNA-dir_DNA_pol_B_CS"/>
</dbReference>
<dbReference type="InterPro" id="IPR036397">
    <property type="entry name" value="RNaseH_sf"/>
</dbReference>
<accession>F2K444</accession>
<evidence type="ECO:0000259" key="9">
    <source>
        <dbReference type="Pfam" id="PF00136"/>
    </source>
</evidence>
<organism evidence="11 12">
    <name type="scientific">Marinomonas mediterranea (strain ATCC 700492 / JCM 21426 / NBRC 103028 / MMB-1)</name>
    <dbReference type="NCBI Taxonomy" id="717774"/>
    <lineage>
        <taxon>Bacteria</taxon>
        <taxon>Pseudomonadati</taxon>
        <taxon>Pseudomonadota</taxon>
        <taxon>Gammaproteobacteria</taxon>
        <taxon>Oceanospirillales</taxon>
        <taxon>Oceanospirillaceae</taxon>
        <taxon>Marinomonas</taxon>
    </lineage>
</organism>
<evidence type="ECO:0000256" key="2">
    <source>
        <dbReference type="ARBA" id="ARBA00022679"/>
    </source>
</evidence>
<proteinExistence type="inferred from homology"/>
<dbReference type="eggNOG" id="COG0417">
    <property type="taxonomic scope" value="Bacteria"/>
</dbReference>
<dbReference type="STRING" id="717774.Marme_2143"/>
<dbReference type="AlphaFoldDB" id="F2K444"/>
<dbReference type="PRINTS" id="PR00106">
    <property type="entry name" value="DNAPOLB"/>
</dbReference>
<dbReference type="InterPro" id="IPR006172">
    <property type="entry name" value="DNA-dir_DNA_pol_B"/>
</dbReference>
<gene>
    <name evidence="11" type="ordered locus">Marme_2143</name>
</gene>
<dbReference type="Pfam" id="PF00136">
    <property type="entry name" value="DNA_pol_B"/>
    <property type="match status" value="1"/>
</dbReference>
<dbReference type="Gene3D" id="1.10.132.60">
    <property type="entry name" value="DNA polymerase family B, C-terminal domain"/>
    <property type="match status" value="1"/>
</dbReference>
<keyword evidence="3 7" id="KW-0548">Nucleotidyltransferase</keyword>
<dbReference type="Pfam" id="PF03104">
    <property type="entry name" value="DNA_pol_B_exo1"/>
    <property type="match status" value="1"/>
</dbReference>
<dbReference type="SUPFAM" id="SSF56672">
    <property type="entry name" value="DNA/RNA polymerases"/>
    <property type="match status" value="1"/>
</dbReference>
<dbReference type="GO" id="GO:0008296">
    <property type="term" value="F:3'-5'-DNA exonuclease activity"/>
    <property type="evidence" value="ECO:0007669"/>
    <property type="project" value="TreeGrafter"/>
</dbReference>
<dbReference type="GO" id="GO:0045004">
    <property type="term" value="P:DNA replication proofreading"/>
    <property type="evidence" value="ECO:0007669"/>
    <property type="project" value="TreeGrafter"/>
</dbReference>
<evidence type="ECO:0000313" key="11">
    <source>
        <dbReference type="EMBL" id="ADZ91386.1"/>
    </source>
</evidence>
<keyword evidence="5 7" id="KW-0238">DNA-binding</keyword>
<evidence type="ECO:0000313" key="12">
    <source>
        <dbReference type="Proteomes" id="UP000001062"/>
    </source>
</evidence>
<dbReference type="InterPro" id="IPR023211">
    <property type="entry name" value="DNA_pol_palm_dom_sf"/>
</dbReference>